<feature type="region of interest" description="Disordered" evidence="1">
    <location>
        <begin position="202"/>
        <end position="248"/>
    </location>
</feature>
<sequence length="248" mass="27316">MFAFLAERRDALFPEAMFADMYPASDGRPSVPPGELACAVVLQTLHGLSDVETVQHLRCDWRWKAACGLGLNDRAFDPSLLAYFRRRLARSGRPDRIFDAVRKVVAATGVLKDRHRRALDSAVMEDSVATQDTVTQLIAAIRRAIRDFPGAAAVADEYCRAHDYADPGKPRIAWNDEEARTQLVDALVTDALNLLGRLPEQNLGPGGRCRGHPGPGVRAGHGSGLRLRRAVAHRPPHRIRPGGLHRRS</sequence>
<feature type="compositionally biased region" description="Basic residues" evidence="1">
    <location>
        <begin position="226"/>
        <end position="248"/>
    </location>
</feature>
<protein>
    <recommendedName>
        <fullName evidence="2">Transposase InsH N-terminal domain-containing protein</fullName>
    </recommendedName>
</protein>
<evidence type="ECO:0000256" key="1">
    <source>
        <dbReference type="SAM" id="MobiDB-lite"/>
    </source>
</evidence>
<accession>A0ABS4Y3X5</accession>
<reference evidence="3 4" key="1">
    <citation type="submission" date="2021-03" db="EMBL/GenBank/DDBJ databases">
        <title>Sequencing the genomes of 1000 actinobacteria strains.</title>
        <authorList>
            <person name="Klenk H.-P."/>
        </authorList>
    </citation>
    <scope>NUCLEOTIDE SEQUENCE [LARGE SCALE GENOMIC DNA]</scope>
    <source>
        <strain evidence="3 4">DSM 41480</strain>
    </source>
</reference>
<proteinExistence type="predicted"/>
<organism evidence="3 4">
    <name type="scientific">Streptomyces syringium</name>
    <dbReference type="NCBI Taxonomy" id="76729"/>
    <lineage>
        <taxon>Bacteria</taxon>
        <taxon>Bacillati</taxon>
        <taxon>Actinomycetota</taxon>
        <taxon>Actinomycetes</taxon>
        <taxon>Kitasatosporales</taxon>
        <taxon>Streptomycetaceae</taxon>
        <taxon>Streptomyces</taxon>
    </lineage>
</organism>
<dbReference type="GeneID" id="91569816"/>
<dbReference type="PANTHER" id="PTHR35604:SF2">
    <property type="entry name" value="TRANSPOSASE INSH FOR INSERTION SEQUENCE ELEMENT IS5A-RELATED"/>
    <property type="match status" value="1"/>
</dbReference>
<comment type="caution">
    <text evidence="3">The sequence shown here is derived from an EMBL/GenBank/DDBJ whole genome shotgun (WGS) entry which is preliminary data.</text>
</comment>
<dbReference type="Pfam" id="PF05598">
    <property type="entry name" value="DUF772"/>
    <property type="match status" value="1"/>
</dbReference>
<gene>
    <name evidence="3" type="ORF">JO379_002950</name>
</gene>
<dbReference type="InterPro" id="IPR008490">
    <property type="entry name" value="Transposase_InsH_N"/>
</dbReference>
<dbReference type="PANTHER" id="PTHR35604">
    <property type="entry name" value="TRANSPOSASE INSH FOR INSERTION SEQUENCE ELEMENT IS5A-RELATED"/>
    <property type="match status" value="1"/>
</dbReference>
<dbReference type="EMBL" id="JAGIOH010000001">
    <property type="protein sequence ID" value="MBP2403481.1"/>
    <property type="molecule type" value="Genomic_DNA"/>
</dbReference>
<dbReference type="RefSeq" id="WP_209515298.1">
    <property type="nucleotide sequence ID" value="NZ_JAGIOH010000001.1"/>
</dbReference>
<name>A0ABS4Y3X5_9ACTN</name>
<dbReference type="Proteomes" id="UP001519291">
    <property type="component" value="Unassembled WGS sequence"/>
</dbReference>
<feature type="compositionally biased region" description="Gly residues" evidence="1">
    <location>
        <begin position="204"/>
        <end position="223"/>
    </location>
</feature>
<evidence type="ECO:0000259" key="2">
    <source>
        <dbReference type="Pfam" id="PF05598"/>
    </source>
</evidence>
<evidence type="ECO:0000313" key="4">
    <source>
        <dbReference type="Proteomes" id="UP001519291"/>
    </source>
</evidence>
<evidence type="ECO:0000313" key="3">
    <source>
        <dbReference type="EMBL" id="MBP2403481.1"/>
    </source>
</evidence>
<keyword evidence="4" id="KW-1185">Reference proteome</keyword>
<feature type="domain" description="Transposase InsH N-terminal" evidence="2">
    <location>
        <begin position="12"/>
        <end position="87"/>
    </location>
</feature>